<dbReference type="GO" id="GO:0016020">
    <property type="term" value="C:membrane"/>
    <property type="evidence" value="ECO:0007669"/>
    <property type="project" value="UniProtKB-SubCell"/>
</dbReference>
<protein>
    <submittedName>
        <fullName evidence="7">Sugar transport protein MST3 like</fullName>
    </submittedName>
</protein>
<evidence type="ECO:0000256" key="5">
    <source>
        <dbReference type="SAM" id="Phobius"/>
    </source>
</evidence>
<keyword evidence="2 5" id="KW-0812">Transmembrane</keyword>
<evidence type="ECO:0000256" key="1">
    <source>
        <dbReference type="ARBA" id="ARBA00004141"/>
    </source>
</evidence>
<gene>
    <name evidence="7" type="ORF">HYQ45_004062</name>
</gene>
<dbReference type="PROSITE" id="PS50850">
    <property type="entry name" value="MFS"/>
    <property type="match status" value="1"/>
</dbReference>
<dbReference type="EMBL" id="JAEMWZ010000065">
    <property type="protein sequence ID" value="KAG7139016.1"/>
    <property type="molecule type" value="Genomic_DNA"/>
</dbReference>
<keyword evidence="7" id="KW-0813">Transport</keyword>
<reference evidence="7" key="1">
    <citation type="journal article" date="2021" name="Mol. Plant Pathol.">
        <title>A 20-kb lineage-specific genomic region tames virulence in pathogenic amphidiploid Verticillium longisporum.</title>
        <authorList>
            <person name="Harting R."/>
            <person name="Starke J."/>
            <person name="Kusch H."/>
            <person name="Poggeler S."/>
            <person name="Maurus I."/>
            <person name="Schluter R."/>
            <person name="Landesfeind M."/>
            <person name="Bulla I."/>
            <person name="Nowrousian M."/>
            <person name="de Jonge R."/>
            <person name="Stahlhut G."/>
            <person name="Hoff K.J."/>
            <person name="Asshauer K.P."/>
            <person name="Thurmer A."/>
            <person name="Stanke M."/>
            <person name="Daniel R."/>
            <person name="Morgenstern B."/>
            <person name="Thomma B.P.H.J."/>
            <person name="Kronstad J.W."/>
            <person name="Braus-Stromeyer S.A."/>
            <person name="Braus G.H."/>
        </authorList>
    </citation>
    <scope>NUCLEOTIDE SEQUENCE</scope>
    <source>
        <strain evidence="7">Vl32</strain>
    </source>
</reference>
<organism evidence="7 8">
    <name type="scientific">Verticillium longisporum</name>
    <name type="common">Verticillium dahliae var. longisporum</name>
    <dbReference type="NCBI Taxonomy" id="100787"/>
    <lineage>
        <taxon>Eukaryota</taxon>
        <taxon>Fungi</taxon>
        <taxon>Dikarya</taxon>
        <taxon>Ascomycota</taxon>
        <taxon>Pezizomycotina</taxon>
        <taxon>Sordariomycetes</taxon>
        <taxon>Hypocreomycetidae</taxon>
        <taxon>Glomerellales</taxon>
        <taxon>Plectosphaerellaceae</taxon>
        <taxon>Verticillium</taxon>
    </lineage>
</organism>
<evidence type="ECO:0000313" key="8">
    <source>
        <dbReference type="Proteomes" id="UP000689129"/>
    </source>
</evidence>
<dbReference type="InterPro" id="IPR005829">
    <property type="entry name" value="Sugar_transporter_CS"/>
</dbReference>
<dbReference type="PANTHER" id="PTHR48022">
    <property type="entry name" value="PLASTIDIC GLUCOSE TRANSPORTER 4"/>
    <property type="match status" value="1"/>
</dbReference>
<evidence type="ECO:0000256" key="3">
    <source>
        <dbReference type="ARBA" id="ARBA00022989"/>
    </source>
</evidence>
<proteinExistence type="predicted"/>
<sequence length="209" mass="22479">MIGIFVAAYSAGFASDILGRRLVIYIGCVLCIVGVVVQSFAESAMTIFGGKLVSTLGFGLGHVLAPVFVAEIAPDELRGICLTLINTMIVLGQWGCALVAYGGSFIASDWGWRMPFLTQLVPPVLMLALAVPLLPESPSWLLLKGRREESGKSLEKFHGADLDVEAKLAVLEAAIEQEHSVSQDKASYLDCFKGSNKRRTTIIVMAYLA</sequence>
<dbReference type="InterPro" id="IPR005828">
    <property type="entry name" value="MFS_sugar_transport-like"/>
</dbReference>
<comment type="subcellular location">
    <subcellularLocation>
        <location evidence="1">Membrane</location>
        <topology evidence="1">Multi-pass membrane protein</topology>
    </subcellularLocation>
</comment>
<dbReference type="Pfam" id="PF00083">
    <property type="entry name" value="Sugar_tr"/>
    <property type="match status" value="1"/>
</dbReference>
<evidence type="ECO:0000256" key="2">
    <source>
        <dbReference type="ARBA" id="ARBA00022692"/>
    </source>
</evidence>
<dbReference type="PROSITE" id="PS00216">
    <property type="entry name" value="SUGAR_TRANSPORT_1"/>
    <property type="match status" value="1"/>
</dbReference>
<name>A0A8I2ZU94_VERLO</name>
<evidence type="ECO:0000259" key="6">
    <source>
        <dbReference type="PROSITE" id="PS50850"/>
    </source>
</evidence>
<keyword evidence="3 5" id="KW-1133">Transmembrane helix</keyword>
<dbReference type="InterPro" id="IPR020846">
    <property type="entry name" value="MFS_dom"/>
</dbReference>
<dbReference type="AlphaFoldDB" id="A0A8I2ZU94"/>
<dbReference type="Proteomes" id="UP000689129">
    <property type="component" value="Unassembled WGS sequence"/>
</dbReference>
<feature type="transmembrane region" description="Helical" evidence="5">
    <location>
        <begin position="124"/>
        <end position="143"/>
    </location>
</feature>
<feature type="transmembrane region" description="Helical" evidence="5">
    <location>
        <begin position="81"/>
        <end position="104"/>
    </location>
</feature>
<comment type="caution">
    <text evidence="7">The sequence shown here is derived from an EMBL/GenBank/DDBJ whole genome shotgun (WGS) entry which is preliminary data.</text>
</comment>
<evidence type="ECO:0000256" key="4">
    <source>
        <dbReference type="ARBA" id="ARBA00023136"/>
    </source>
</evidence>
<feature type="domain" description="Major facilitator superfamily (MFS) profile" evidence="6">
    <location>
        <begin position="1"/>
        <end position="209"/>
    </location>
</feature>
<dbReference type="InterPro" id="IPR050360">
    <property type="entry name" value="MFS_Sugar_Transporters"/>
</dbReference>
<dbReference type="GO" id="GO:0005351">
    <property type="term" value="F:carbohydrate:proton symporter activity"/>
    <property type="evidence" value="ECO:0007669"/>
    <property type="project" value="TreeGrafter"/>
</dbReference>
<evidence type="ECO:0000313" key="7">
    <source>
        <dbReference type="EMBL" id="KAG7139016.1"/>
    </source>
</evidence>
<feature type="transmembrane region" description="Helical" evidence="5">
    <location>
        <begin position="22"/>
        <end position="41"/>
    </location>
</feature>
<dbReference type="OrthoDB" id="6339427at2759"/>
<keyword evidence="4 5" id="KW-0472">Membrane</keyword>
<feature type="transmembrane region" description="Helical" evidence="5">
    <location>
        <begin position="47"/>
        <end position="69"/>
    </location>
</feature>
<dbReference type="PANTHER" id="PTHR48022:SF2">
    <property type="entry name" value="PLASTIDIC GLUCOSE TRANSPORTER 4"/>
    <property type="match status" value="1"/>
</dbReference>
<keyword evidence="7" id="KW-0762">Sugar transport</keyword>
<accession>A0A8I2ZU94</accession>